<evidence type="ECO:0000313" key="3">
    <source>
        <dbReference type="EMBL" id="QHS89381.1"/>
    </source>
</evidence>
<dbReference type="GO" id="GO:0008107">
    <property type="term" value="F:galactoside 2-alpha-L-fucosyltransferase activity"/>
    <property type="evidence" value="ECO:0007669"/>
    <property type="project" value="InterPro"/>
</dbReference>
<dbReference type="InterPro" id="IPR002516">
    <property type="entry name" value="Glyco_trans_11"/>
</dbReference>
<dbReference type="CDD" id="cd11301">
    <property type="entry name" value="Fut1_Fut2_like"/>
    <property type="match status" value="1"/>
</dbReference>
<dbReference type="EMBL" id="MN739109">
    <property type="protein sequence ID" value="QHS89381.1"/>
    <property type="molecule type" value="Genomic_DNA"/>
</dbReference>
<dbReference type="GO" id="GO:0016020">
    <property type="term" value="C:membrane"/>
    <property type="evidence" value="ECO:0007669"/>
    <property type="project" value="InterPro"/>
</dbReference>
<dbReference type="Pfam" id="PF01531">
    <property type="entry name" value="Glyco_transf_11"/>
    <property type="match status" value="1"/>
</dbReference>
<reference evidence="3" key="1">
    <citation type="journal article" date="2020" name="Nature">
        <title>Giant virus diversity and host interactions through global metagenomics.</title>
        <authorList>
            <person name="Schulz F."/>
            <person name="Roux S."/>
            <person name="Paez-Espino D."/>
            <person name="Jungbluth S."/>
            <person name="Walsh D.A."/>
            <person name="Denef V.J."/>
            <person name="McMahon K.D."/>
            <person name="Konstantinidis K.T."/>
            <person name="Eloe-Fadrosh E.A."/>
            <person name="Kyrpides N.C."/>
            <person name="Woyke T."/>
        </authorList>
    </citation>
    <scope>NUCLEOTIDE SEQUENCE</scope>
    <source>
        <strain evidence="3">GVMAG-M-3300010158-60</strain>
    </source>
</reference>
<accession>A0A6C0BCB8</accession>
<evidence type="ECO:0008006" key="4">
    <source>
        <dbReference type="Google" id="ProtNLM"/>
    </source>
</evidence>
<sequence>MTRILCILRGGLGNQLFQYAAALTVRNHLDKTIRLTFSSLDNKHNTNRFDYVSMLFTEGVYTEPTTVTIFADDGNSFRKWEPDEYKLDDIILMQGYYQYLPAILYIIPFLRISILQNLLKVVQPAPINQETTGFVHVRRGDFLNPDQAQFHWTQPIEYYELGMQILEYKNPNIKSWLIFSDDTDWCATSFTKKNIIILTDMNELQTLYCMIQCKAGAVISNSTFSWWGAILGENNKVVYPKNWYGDAKPTLFPEGWICL</sequence>
<dbReference type="GO" id="GO:0005975">
    <property type="term" value="P:carbohydrate metabolic process"/>
    <property type="evidence" value="ECO:0007669"/>
    <property type="project" value="InterPro"/>
</dbReference>
<proteinExistence type="predicted"/>
<protein>
    <recommendedName>
        <fullName evidence="4">Glycosyltransferase</fullName>
    </recommendedName>
</protein>
<keyword evidence="2" id="KW-0808">Transferase</keyword>
<dbReference type="PANTHER" id="PTHR11927">
    <property type="entry name" value="GALACTOSIDE 2-L-FUCOSYLTRANSFERASE"/>
    <property type="match status" value="1"/>
</dbReference>
<evidence type="ECO:0000256" key="1">
    <source>
        <dbReference type="ARBA" id="ARBA00022676"/>
    </source>
</evidence>
<dbReference type="PANTHER" id="PTHR11927:SF9">
    <property type="entry name" value="L-FUCOSYLTRANSFERASE"/>
    <property type="match status" value="1"/>
</dbReference>
<name>A0A6C0BCB8_9ZZZZ</name>
<keyword evidence="1" id="KW-0328">Glycosyltransferase</keyword>
<dbReference type="AlphaFoldDB" id="A0A6C0BCB8"/>
<evidence type="ECO:0000256" key="2">
    <source>
        <dbReference type="ARBA" id="ARBA00022679"/>
    </source>
</evidence>
<organism evidence="3">
    <name type="scientific">viral metagenome</name>
    <dbReference type="NCBI Taxonomy" id="1070528"/>
    <lineage>
        <taxon>unclassified sequences</taxon>
        <taxon>metagenomes</taxon>
        <taxon>organismal metagenomes</taxon>
    </lineage>
</organism>